<reference evidence="3" key="1">
    <citation type="submission" date="2020-10" db="EMBL/GenBank/DDBJ databases">
        <authorList>
            <person name="Gilroy R."/>
        </authorList>
    </citation>
    <scope>NUCLEOTIDE SEQUENCE</scope>
    <source>
        <strain evidence="3">CHK190-19873</strain>
    </source>
</reference>
<evidence type="ECO:0000313" key="3">
    <source>
        <dbReference type="EMBL" id="HIS30959.1"/>
    </source>
</evidence>
<feature type="domain" description="Saccharopine dehydrogenase NADP binding" evidence="1">
    <location>
        <begin position="5"/>
        <end position="156"/>
    </location>
</feature>
<protein>
    <submittedName>
        <fullName evidence="3">Saccharopine dehydrogenase family protein</fullName>
    </submittedName>
</protein>
<dbReference type="PANTHER" id="PTHR43796:SF2">
    <property type="entry name" value="CARBOXYNORSPERMIDINE SYNTHASE"/>
    <property type="match status" value="1"/>
</dbReference>
<name>A0A9D1ESB1_9FIRM</name>
<dbReference type="InterPro" id="IPR032095">
    <property type="entry name" value="Sacchrp_dh-like_C"/>
</dbReference>
<sequence length="427" mass="48106">MSRLLIIGCGGVAQVAIRKCCQNSQVFQEILIASRTKEKCDALKEKLAGTTSTKIETAKVDADDAGQVAELIKSYRPDAVLNVALPYQDLTIMDACLEAGADYIDTANYEPEDTDDPQWRKIYEERCKKEGFTAYFDYSWQWAYKERFEKAGLTALLGSGFDPGVTSVFSAYALKHYFDEIHTIDILDCNGGDHGYAFATNFNPEINLREVSANGSYWENGHWVETEPMEFKSSYDFPEVGKKDMYLLHHEEIESLAKNIPGVKRIRFFMTFGQSYLTHMKCLENVGMLSTSPVNFNGQEIVPIQFLKALLPDPATLGPRTVGKTNIGCIFTGVKDGKEKSVYIYNVCDHQECYREVESQAISYTTGVPAMIGAMMVVTGQWKKPGVFNVEEFDPDPYMDALNQWGLPWTVCENPEPVKVWRANEDK</sequence>
<dbReference type="InterPro" id="IPR005097">
    <property type="entry name" value="Sacchrp_dh_NADP-bd"/>
</dbReference>
<evidence type="ECO:0000259" key="1">
    <source>
        <dbReference type="Pfam" id="PF03435"/>
    </source>
</evidence>
<dbReference type="Gene3D" id="3.30.360.10">
    <property type="entry name" value="Dihydrodipicolinate Reductase, domain 2"/>
    <property type="match status" value="1"/>
</dbReference>
<proteinExistence type="predicted"/>
<dbReference type="SUPFAM" id="SSF51735">
    <property type="entry name" value="NAD(P)-binding Rossmann-fold domains"/>
    <property type="match status" value="1"/>
</dbReference>
<organism evidence="3 4">
    <name type="scientific">Candidatus Limivivens intestinipullorum</name>
    <dbReference type="NCBI Taxonomy" id="2840858"/>
    <lineage>
        <taxon>Bacteria</taxon>
        <taxon>Bacillati</taxon>
        <taxon>Bacillota</taxon>
        <taxon>Clostridia</taxon>
        <taxon>Lachnospirales</taxon>
        <taxon>Lachnospiraceae</taxon>
        <taxon>Lachnospiraceae incertae sedis</taxon>
        <taxon>Candidatus Limivivens</taxon>
    </lineage>
</organism>
<dbReference type="PANTHER" id="PTHR43796">
    <property type="entry name" value="CARBOXYNORSPERMIDINE SYNTHASE"/>
    <property type="match status" value="1"/>
</dbReference>
<feature type="domain" description="Saccharopine dehydrogenase-like C-terminal" evidence="2">
    <location>
        <begin position="160"/>
        <end position="406"/>
    </location>
</feature>
<dbReference type="EMBL" id="DVIQ01000025">
    <property type="protein sequence ID" value="HIS30959.1"/>
    <property type="molecule type" value="Genomic_DNA"/>
</dbReference>
<comment type="caution">
    <text evidence="3">The sequence shown here is derived from an EMBL/GenBank/DDBJ whole genome shotgun (WGS) entry which is preliminary data.</text>
</comment>
<dbReference type="AlphaFoldDB" id="A0A9D1ESB1"/>
<reference evidence="3" key="2">
    <citation type="journal article" date="2021" name="PeerJ">
        <title>Extensive microbial diversity within the chicken gut microbiome revealed by metagenomics and culture.</title>
        <authorList>
            <person name="Gilroy R."/>
            <person name="Ravi A."/>
            <person name="Getino M."/>
            <person name="Pursley I."/>
            <person name="Horton D.L."/>
            <person name="Alikhan N.F."/>
            <person name="Baker D."/>
            <person name="Gharbi K."/>
            <person name="Hall N."/>
            <person name="Watson M."/>
            <person name="Adriaenssens E.M."/>
            <person name="Foster-Nyarko E."/>
            <person name="Jarju S."/>
            <person name="Secka A."/>
            <person name="Antonio M."/>
            <person name="Oren A."/>
            <person name="Chaudhuri R.R."/>
            <person name="La Ragione R."/>
            <person name="Hildebrand F."/>
            <person name="Pallen M.J."/>
        </authorList>
    </citation>
    <scope>NUCLEOTIDE SEQUENCE</scope>
    <source>
        <strain evidence="3">CHK190-19873</strain>
    </source>
</reference>
<dbReference type="Pfam" id="PF03435">
    <property type="entry name" value="Sacchrp_dh_NADP"/>
    <property type="match status" value="1"/>
</dbReference>
<evidence type="ECO:0000313" key="4">
    <source>
        <dbReference type="Proteomes" id="UP000823935"/>
    </source>
</evidence>
<dbReference type="InterPro" id="IPR036291">
    <property type="entry name" value="NAD(P)-bd_dom_sf"/>
</dbReference>
<dbReference type="Gene3D" id="3.40.50.720">
    <property type="entry name" value="NAD(P)-binding Rossmann-like Domain"/>
    <property type="match status" value="1"/>
</dbReference>
<accession>A0A9D1ESB1</accession>
<dbReference type="Proteomes" id="UP000823935">
    <property type="component" value="Unassembled WGS sequence"/>
</dbReference>
<evidence type="ECO:0000259" key="2">
    <source>
        <dbReference type="Pfam" id="PF16653"/>
    </source>
</evidence>
<gene>
    <name evidence="3" type="ORF">IAB44_05335</name>
</gene>
<dbReference type="Pfam" id="PF16653">
    <property type="entry name" value="Sacchrp_dh_C"/>
    <property type="match status" value="1"/>
</dbReference>